<keyword evidence="1" id="KW-0812">Transmembrane</keyword>
<comment type="caution">
    <text evidence="2">The sequence shown here is derived from an EMBL/GenBank/DDBJ whole genome shotgun (WGS) entry which is preliminary data.</text>
</comment>
<dbReference type="EMBL" id="BBLT01000010">
    <property type="protein sequence ID" value="GAL86984.1"/>
    <property type="molecule type" value="Genomic_DNA"/>
</dbReference>
<keyword evidence="1" id="KW-0472">Membrane</keyword>
<dbReference type="Proteomes" id="UP000030185">
    <property type="component" value="Unassembled WGS sequence"/>
</dbReference>
<dbReference type="Pfam" id="PF19579">
    <property type="entry name" value="FtsL_2"/>
    <property type="match status" value="1"/>
</dbReference>
<name>A0A098LKH3_9BACT</name>
<proteinExistence type="predicted"/>
<keyword evidence="3" id="KW-1185">Reference proteome</keyword>
<evidence type="ECO:0000313" key="3">
    <source>
        <dbReference type="Proteomes" id="UP000030185"/>
    </source>
</evidence>
<organism evidence="2 3">
    <name type="scientific">Sporocytophaga myxococcoides</name>
    <dbReference type="NCBI Taxonomy" id="153721"/>
    <lineage>
        <taxon>Bacteria</taxon>
        <taxon>Pseudomonadati</taxon>
        <taxon>Bacteroidota</taxon>
        <taxon>Cytophagia</taxon>
        <taxon>Cytophagales</taxon>
        <taxon>Cytophagaceae</taxon>
        <taxon>Sporocytophaga</taxon>
    </lineage>
</organism>
<dbReference type="AlphaFoldDB" id="A0A098LKH3"/>
<keyword evidence="1" id="KW-1133">Transmembrane helix</keyword>
<reference evidence="2 3" key="1">
    <citation type="submission" date="2014-09" db="EMBL/GenBank/DDBJ databases">
        <title>Sporocytophaga myxococcoides PG-01 genome sequencing.</title>
        <authorList>
            <person name="Liu L."/>
            <person name="Gao P.J."/>
            <person name="Chen G.J."/>
            <person name="Wang L.S."/>
        </authorList>
    </citation>
    <scope>NUCLEOTIDE SEQUENCE [LARGE SCALE GENOMIC DNA]</scope>
    <source>
        <strain evidence="2 3">PG-01</strain>
    </source>
</reference>
<evidence type="ECO:0000256" key="1">
    <source>
        <dbReference type="SAM" id="Phobius"/>
    </source>
</evidence>
<sequence>MAENTVKQQQREERKNLFSMMGNAIKVDKIFEEGLPVKYLPYVLYITGIIIFYIGNTHYSDKTVRRIGKLKAEVDDLRADYTTLKADLMYYSKQSEVAKKVSQLGLEESSVPPYKIILKDGEY</sequence>
<accession>A0A098LKH3</accession>
<dbReference type="eggNOG" id="ENOG50313N0">
    <property type="taxonomic scope" value="Bacteria"/>
</dbReference>
<dbReference type="RefSeq" id="WP_045467591.1">
    <property type="nucleotide sequence ID" value="NZ_BBLT01000010.1"/>
</dbReference>
<dbReference type="InterPro" id="IPR045755">
    <property type="entry name" value="FtsL-like"/>
</dbReference>
<feature type="transmembrane region" description="Helical" evidence="1">
    <location>
        <begin position="39"/>
        <end position="59"/>
    </location>
</feature>
<protein>
    <recommendedName>
        <fullName evidence="4">Septum formation initiator</fullName>
    </recommendedName>
</protein>
<gene>
    <name evidence="2" type="ORF">MYP_4214</name>
</gene>
<dbReference type="OrthoDB" id="981249at2"/>
<dbReference type="STRING" id="153721.MYP_4214"/>
<evidence type="ECO:0000313" key="2">
    <source>
        <dbReference type="EMBL" id="GAL86984.1"/>
    </source>
</evidence>
<evidence type="ECO:0008006" key="4">
    <source>
        <dbReference type="Google" id="ProtNLM"/>
    </source>
</evidence>